<proteinExistence type="predicted"/>
<name>A0A0J1FK88_9FIRM</name>
<reference evidence="1 2" key="1">
    <citation type="submission" date="2015-06" db="EMBL/GenBank/DDBJ databases">
        <title>Draft genome of the moderately acidophilic sulfate reducer Candidatus Desulfosporosinus acididurans strain M1.</title>
        <authorList>
            <person name="Poehlein A."/>
            <person name="Petzsch P."/>
            <person name="Johnson B.D."/>
            <person name="Schloemann M."/>
            <person name="Daniel R."/>
            <person name="Muehling M."/>
        </authorList>
    </citation>
    <scope>NUCLEOTIDE SEQUENCE [LARGE SCALE GENOMIC DNA]</scope>
    <source>
        <strain evidence="1 2">M1</strain>
    </source>
</reference>
<protein>
    <submittedName>
        <fullName evidence="1">Uncharacterized protein</fullName>
    </submittedName>
</protein>
<dbReference type="EMBL" id="LDZY01000021">
    <property type="protein sequence ID" value="KLU63894.1"/>
    <property type="molecule type" value="Genomic_DNA"/>
</dbReference>
<dbReference type="AlphaFoldDB" id="A0A0J1FK88"/>
<keyword evidence="2" id="KW-1185">Reference proteome</keyword>
<gene>
    <name evidence="1" type="ORF">DEAC_c42060</name>
</gene>
<evidence type="ECO:0000313" key="2">
    <source>
        <dbReference type="Proteomes" id="UP000036356"/>
    </source>
</evidence>
<dbReference type="Proteomes" id="UP000036356">
    <property type="component" value="Unassembled WGS sequence"/>
</dbReference>
<comment type="caution">
    <text evidence="1">The sequence shown here is derived from an EMBL/GenBank/DDBJ whole genome shotgun (WGS) entry which is preliminary data.</text>
</comment>
<evidence type="ECO:0000313" key="1">
    <source>
        <dbReference type="EMBL" id="KLU63894.1"/>
    </source>
</evidence>
<sequence>MSDVFSDIEDTKPKNKLASIVESGMKPTSSIITSDAELSIFIRLLLAVEILRGF</sequence>
<organism evidence="1 2">
    <name type="scientific">Desulfosporosinus acididurans</name>
    <dbReference type="NCBI Taxonomy" id="476652"/>
    <lineage>
        <taxon>Bacteria</taxon>
        <taxon>Bacillati</taxon>
        <taxon>Bacillota</taxon>
        <taxon>Clostridia</taxon>
        <taxon>Eubacteriales</taxon>
        <taxon>Desulfitobacteriaceae</taxon>
        <taxon>Desulfosporosinus</taxon>
    </lineage>
</organism>
<accession>A0A0J1FK88</accession>